<feature type="transmembrane region" description="Helical" evidence="1">
    <location>
        <begin position="142"/>
        <end position="159"/>
    </location>
</feature>
<gene>
    <name evidence="2" type="ORF">CJD36_018945</name>
</gene>
<keyword evidence="1" id="KW-0812">Transmembrane</keyword>
<keyword evidence="3" id="KW-1185">Reference proteome</keyword>
<keyword evidence="1" id="KW-0472">Membrane</keyword>
<reference evidence="2 3" key="1">
    <citation type="submission" date="2018-01" db="EMBL/GenBank/DDBJ databases">
        <title>A novel member of the phylum Bacteroidetes isolated from glacier ice.</title>
        <authorList>
            <person name="Liu Q."/>
            <person name="Xin Y.-H."/>
        </authorList>
    </citation>
    <scope>NUCLEOTIDE SEQUENCE [LARGE SCALE GENOMIC DNA]</scope>
    <source>
        <strain evidence="2 3">RB1R16</strain>
    </source>
</reference>
<dbReference type="Proteomes" id="UP000239872">
    <property type="component" value="Unassembled WGS sequence"/>
</dbReference>
<dbReference type="EMBL" id="PPSL01000006">
    <property type="protein sequence ID" value="PQJ09327.1"/>
    <property type="molecule type" value="Genomic_DNA"/>
</dbReference>
<organism evidence="2 3">
    <name type="scientific">Flavipsychrobacter stenotrophus</name>
    <dbReference type="NCBI Taxonomy" id="2077091"/>
    <lineage>
        <taxon>Bacteria</taxon>
        <taxon>Pseudomonadati</taxon>
        <taxon>Bacteroidota</taxon>
        <taxon>Chitinophagia</taxon>
        <taxon>Chitinophagales</taxon>
        <taxon>Chitinophagaceae</taxon>
        <taxon>Flavipsychrobacter</taxon>
    </lineage>
</organism>
<dbReference type="OrthoDB" id="1120881at2"/>
<comment type="caution">
    <text evidence="2">The sequence shown here is derived from an EMBL/GenBank/DDBJ whole genome shotgun (WGS) entry which is preliminary data.</text>
</comment>
<protein>
    <submittedName>
        <fullName evidence="2">Uncharacterized protein</fullName>
    </submittedName>
</protein>
<dbReference type="AlphaFoldDB" id="A0A2S7SRT8"/>
<dbReference type="RefSeq" id="WP_105040777.1">
    <property type="nucleotide sequence ID" value="NZ_PPSL01000006.1"/>
</dbReference>
<feature type="transmembrane region" description="Helical" evidence="1">
    <location>
        <begin position="26"/>
        <end position="49"/>
    </location>
</feature>
<evidence type="ECO:0000313" key="3">
    <source>
        <dbReference type="Proteomes" id="UP000239872"/>
    </source>
</evidence>
<feature type="transmembrane region" description="Helical" evidence="1">
    <location>
        <begin position="189"/>
        <end position="207"/>
    </location>
</feature>
<evidence type="ECO:0000313" key="2">
    <source>
        <dbReference type="EMBL" id="PQJ09327.1"/>
    </source>
</evidence>
<keyword evidence="1" id="KW-1133">Transmembrane helix</keyword>
<proteinExistence type="predicted"/>
<accession>A0A2S7SRT8</accession>
<name>A0A2S7SRT8_9BACT</name>
<evidence type="ECO:0000256" key="1">
    <source>
        <dbReference type="SAM" id="Phobius"/>
    </source>
</evidence>
<feature type="transmembrane region" description="Helical" evidence="1">
    <location>
        <begin position="116"/>
        <end position="136"/>
    </location>
</feature>
<feature type="transmembrane region" description="Helical" evidence="1">
    <location>
        <begin position="74"/>
        <end position="96"/>
    </location>
</feature>
<sequence length="212" mass="23606">MDTTNNNASLETLQDIRSIMDRSARFVSLSGMSGIWAGGVALVGSYIAYQLLQQPAYKYIGKPLDGTPEFFDKFTLHLLLLGMGVFVVALVGAFYFTYKKARKHNHTLWNNASRQLLIQGFFPLLAGGVFSVAFIYYGCGMFVAPVCLVFYGLALISGSRHTLSDIRYLGMLEVVLGCSGLFFPGFGLYFWAIGFGILHIFYGAMMWNKYDK</sequence>